<evidence type="ECO:0000256" key="6">
    <source>
        <dbReference type="ARBA" id="ARBA00023136"/>
    </source>
</evidence>
<keyword evidence="3" id="KW-1003">Cell membrane</keyword>
<dbReference type="PANTHER" id="PTHR42775">
    <property type="entry name" value="PERMEASE RV2963-RELATED"/>
    <property type="match status" value="1"/>
</dbReference>
<dbReference type="Proteomes" id="UP000677305">
    <property type="component" value="Chromosome"/>
</dbReference>
<reference evidence="8 9" key="1">
    <citation type="submission" date="2020-07" db="EMBL/GenBank/DDBJ databases">
        <title>Vallitalea guaymasensis genome.</title>
        <authorList>
            <person name="Postec A."/>
        </authorList>
    </citation>
    <scope>NUCLEOTIDE SEQUENCE [LARGE SCALE GENOMIC DNA]</scope>
    <source>
        <strain evidence="8 9">Ra1766G1</strain>
    </source>
</reference>
<dbReference type="RefSeq" id="WP_113671724.1">
    <property type="nucleotide sequence ID" value="NZ_CAJXUH010000012.1"/>
</dbReference>
<dbReference type="Pfam" id="PF03773">
    <property type="entry name" value="ArsP_1"/>
    <property type="match status" value="1"/>
</dbReference>
<evidence type="ECO:0000313" key="8">
    <source>
        <dbReference type="EMBL" id="QUH28044.1"/>
    </source>
</evidence>
<feature type="transmembrane region" description="Helical" evidence="7">
    <location>
        <begin position="119"/>
        <end position="136"/>
    </location>
</feature>
<keyword evidence="5 7" id="KW-1133">Transmembrane helix</keyword>
<feature type="transmembrane region" description="Helical" evidence="7">
    <location>
        <begin position="185"/>
        <end position="207"/>
    </location>
</feature>
<sequence>MFQVNNFSVALDFFKLIMGELIALFIGISFLVALLQRYISKHTIKNILTKPRKGFQNILGALLGAVTPFCSCSTIPILVGLFKSGAPFGGTISFLISSPILNPMIIILFLKFFGIKVTVIYAVFTFIFAVLAGILLEKLGMEKQIKNVAIKGGHDDEITYDILEGTRKEKHLQVMKLALKDTFSLFIKVIPYLLVGAGIGAFIYGFVPEDLIAKVAGPDNLFAVPVASIIGVPMYVRTETMIPIAKALNSSGMSIGAIMALIIGGAGASIPEVTLLNTIFKKKMVIAFVVSVFLVATIAGYMFNLFAI</sequence>
<evidence type="ECO:0000256" key="3">
    <source>
        <dbReference type="ARBA" id="ARBA00022475"/>
    </source>
</evidence>
<name>A0A8J8SAX7_9FIRM</name>
<evidence type="ECO:0000313" key="9">
    <source>
        <dbReference type="Proteomes" id="UP000677305"/>
    </source>
</evidence>
<dbReference type="KEGG" id="vgu:HYG85_03580"/>
<dbReference type="PANTHER" id="PTHR42775:SF2">
    <property type="entry name" value="PERMEASE"/>
    <property type="match status" value="1"/>
</dbReference>
<organism evidence="8 9">
    <name type="scientific">Vallitalea guaymasensis</name>
    <dbReference type="NCBI Taxonomy" id="1185412"/>
    <lineage>
        <taxon>Bacteria</taxon>
        <taxon>Bacillati</taxon>
        <taxon>Bacillota</taxon>
        <taxon>Clostridia</taxon>
        <taxon>Lachnospirales</taxon>
        <taxon>Vallitaleaceae</taxon>
        <taxon>Vallitalea</taxon>
    </lineage>
</organism>
<dbReference type="InterPro" id="IPR005524">
    <property type="entry name" value="DUF318"/>
</dbReference>
<dbReference type="GO" id="GO:0005886">
    <property type="term" value="C:plasma membrane"/>
    <property type="evidence" value="ECO:0007669"/>
    <property type="project" value="UniProtKB-SubCell"/>
</dbReference>
<dbReference type="InterPro" id="IPR053166">
    <property type="entry name" value="UPF0718_permease"/>
</dbReference>
<keyword evidence="9" id="KW-1185">Reference proteome</keyword>
<gene>
    <name evidence="8" type="ORF">HYG85_03580</name>
</gene>
<dbReference type="OrthoDB" id="9810876at2"/>
<dbReference type="EMBL" id="CP058561">
    <property type="protein sequence ID" value="QUH28044.1"/>
    <property type="molecule type" value="Genomic_DNA"/>
</dbReference>
<comment type="similarity">
    <text evidence="2">Belongs to the UPF0718 family.</text>
</comment>
<feature type="transmembrane region" description="Helical" evidence="7">
    <location>
        <begin position="285"/>
        <end position="307"/>
    </location>
</feature>
<proteinExistence type="inferred from homology"/>
<keyword evidence="6 7" id="KW-0472">Membrane</keyword>
<feature type="transmembrane region" description="Helical" evidence="7">
    <location>
        <begin position="59"/>
        <end position="82"/>
    </location>
</feature>
<feature type="transmembrane region" description="Helical" evidence="7">
    <location>
        <begin position="94"/>
        <end position="113"/>
    </location>
</feature>
<evidence type="ECO:0000256" key="2">
    <source>
        <dbReference type="ARBA" id="ARBA00006386"/>
    </source>
</evidence>
<protein>
    <submittedName>
        <fullName evidence="8">Permease</fullName>
    </submittedName>
</protein>
<dbReference type="AlphaFoldDB" id="A0A8J8SAX7"/>
<accession>A0A8J8SAX7</accession>
<feature type="transmembrane region" description="Helical" evidence="7">
    <location>
        <begin position="248"/>
        <end position="270"/>
    </location>
</feature>
<evidence type="ECO:0000256" key="7">
    <source>
        <dbReference type="SAM" id="Phobius"/>
    </source>
</evidence>
<evidence type="ECO:0000256" key="1">
    <source>
        <dbReference type="ARBA" id="ARBA00004651"/>
    </source>
</evidence>
<feature type="transmembrane region" description="Helical" evidence="7">
    <location>
        <begin position="21"/>
        <end position="39"/>
    </location>
</feature>
<comment type="subcellular location">
    <subcellularLocation>
        <location evidence="1">Cell membrane</location>
        <topology evidence="1">Multi-pass membrane protein</topology>
    </subcellularLocation>
</comment>
<keyword evidence="4 7" id="KW-0812">Transmembrane</keyword>
<evidence type="ECO:0000256" key="4">
    <source>
        <dbReference type="ARBA" id="ARBA00022692"/>
    </source>
</evidence>
<evidence type="ECO:0000256" key="5">
    <source>
        <dbReference type="ARBA" id="ARBA00022989"/>
    </source>
</evidence>